<evidence type="ECO:0000259" key="6">
    <source>
        <dbReference type="Pfam" id="PF07669"/>
    </source>
</evidence>
<evidence type="ECO:0000256" key="3">
    <source>
        <dbReference type="ARBA" id="ARBA00022679"/>
    </source>
</evidence>
<dbReference type="GO" id="GO:0006304">
    <property type="term" value="P:DNA modification"/>
    <property type="evidence" value="ECO:0007669"/>
    <property type="project" value="InterPro"/>
</dbReference>
<accession>A0A6G3XY54</accession>
<evidence type="ECO:0000313" key="7">
    <source>
        <dbReference type="EMBL" id="NEE22748.1"/>
    </source>
</evidence>
<feature type="domain" description="Type II methyltransferase M.TaqI-like" evidence="6">
    <location>
        <begin position="13"/>
        <end position="72"/>
    </location>
</feature>
<dbReference type="PANTHER" id="PTHR33841">
    <property type="entry name" value="DNA METHYLTRANSFERASE YEEA-RELATED"/>
    <property type="match status" value="1"/>
</dbReference>
<comment type="caution">
    <text evidence="7">The sequence shown here is derived from an EMBL/GenBank/DDBJ whole genome shotgun (WGS) entry which is preliminary data.</text>
</comment>
<organism evidence="7">
    <name type="scientific">Streptomyces sp. SID7499</name>
    <dbReference type="NCBI Taxonomy" id="2706086"/>
    <lineage>
        <taxon>Bacteria</taxon>
        <taxon>Bacillati</taxon>
        <taxon>Actinomycetota</taxon>
        <taxon>Actinomycetes</taxon>
        <taxon>Kitasatosporales</taxon>
        <taxon>Streptomycetaceae</taxon>
        <taxon>Streptomyces</taxon>
    </lineage>
</organism>
<dbReference type="Pfam" id="PF07669">
    <property type="entry name" value="Eco57I"/>
    <property type="match status" value="1"/>
</dbReference>
<reference evidence="7" key="1">
    <citation type="submission" date="2020-01" db="EMBL/GenBank/DDBJ databases">
        <title>Insect and environment-associated Actinomycetes.</title>
        <authorList>
            <person name="Currrie C."/>
            <person name="Chevrette M."/>
            <person name="Carlson C."/>
            <person name="Stubbendieck R."/>
            <person name="Wendt-Pienkowski E."/>
        </authorList>
    </citation>
    <scope>NUCLEOTIDE SEQUENCE</scope>
    <source>
        <strain evidence="7">SID7499</strain>
    </source>
</reference>
<evidence type="ECO:0000256" key="4">
    <source>
        <dbReference type="ARBA" id="ARBA00022691"/>
    </source>
</evidence>
<dbReference type="EMBL" id="JAAGMN010009901">
    <property type="protein sequence ID" value="NEE22748.1"/>
    <property type="molecule type" value="Genomic_DNA"/>
</dbReference>
<keyword evidence="2 7" id="KW-0489">Methyltransferase</keyword>
<dbReference type="GO" id="GO:0032259">
    <property type="term" value="P:methylation"/>
    <property type="evidence" value="ECO:0007669"/>
    <property type="project" value="UniProtKB-KW"/>
</dbReference>
<dbReference type="SUPFAM" id="SSF53335">
    <property type="entry name" value="S-adenosyl-L-methionine-dependent methyltransferases"/>
    <property type="match status" value="1"/>
</dbReference>
<keyword evidence="3 7" id="KW-0808">Transferase</keyword>
<sequence>NMGPLLSEFARAQYTSTKADLFAMFMKRSLQLTRAGGFTAMITMQSWMFLASFEGLRQNILHTAPPSSMAHLGERAFDTIGGAVVSTAAFVLQVGRSPKAIGSYMRLVDGRNEAEKSAALRRIAAGGDGGARPDLFWSSCESFSQIPGGPVVYWLTDSVRGAFTQGRPLSEVAELREGLSSSDANRFV</sequence>
<dbReference type="AlphaFoldDB" id="A0A6G3XY54"/>
<evidence type="ECO:0000256" key="5">
    <source>
        <dbReference type="ARBA" id="ARBA00047942"/>
    </source>
</evidence>
<dbReference type="PANTHER" id="PTHR33841:SF1">
    <property type="entry name" value="DNA METHYLTRANSFERASE A"/>
    <property type="match status" value="1"/>
</dbReference>
<dbReference type="EC" id="2.1.1.72" evidence="1"/>
<feature type="non-terminal residue" evidence="7">
    <location>
        <position position="1"/>
    </location>
</feature>
<evidence type="ECO:0000256" key="2">
    <source>
        <dbReference type="ARBA" id="ARBA00022603"/>
    </source>
</evidence>
<protein>
    <recommendedName>
        <fullName evidence="1">site-specific DNA-methyltransferase (adenine-specific)</fullName>
        <ecNumber evidence="1">2.1.1.72</ecNumber>
    </recommendedName>
</protein>
<keyword evidence="4" id="KW-0949">S-adenosyl-L-methionine</keyword>
<name>A0A6G3XY54_9ACTN</name>
<dbReference type="Gene3D" id="3.40.50.150">
    <property type="entry name" value="Vaccinia Virus protein VP39"/>
    <property type="match status" value="1"/>
</dbReference>
<dbReference type="InterPro" id="IPR029063">
    <property type="entry name" value="SAM-dependent_MTases_sf"/>
</dbReference>
<proteinExistence type="predicted"/>
<dbReference type="InterPro" id="IPR050953">
    <property type="entry name" value="N4_N6_ade-DNA_methylase"/>
</dbReference>
<evidence type="ECO:0000256" key="1">
    <source>
        <dbReference type="ARBA" id="ARBA00011900"/>
    </source>
</evidence>
<dbReference type="GO" id="GO:0009007">
    <property type="term" value="F:site-specific DNA-methyltransferase (adenine-specific) activity"/>
    <property type="evidence" value="ECO:0007669"/>
    <property type="project" value="UniProtKB-EC"/>
</dbReference>
<comment type="catalytic activity">
    <reaction evidence="5">
        <text>a 2'-deoxyadenosine in DNA + S-adenosyl-L-methionine = an N(6)-methyl-2'-deoxyadenosine in DNA + S-adenosyl-L-homocysteine + H(+)</text>
        <dbReference type="Rhea" id="RHEA:15197"/>
        <dbReference type="Rhea" id="RHEA-COMP:12418"/>
        <dbReference type="Rhea" id="RHEA-COMP:12419"/>
        <dbReference type="ChEBI" id="CHEBI:15378"/>
        <dbReference type="ChEBI" id="CHEBI:57856"/>
        <dbReference type="ChEBI" id="CHEBI:59789"/>
        <dbReference type="ChEBI" id="CHEBI:90615"/>
        <dbReference type="ChEBI" id="CHEBI:90616"/>
        <dbReference type="EC" id="2.1.1.72"/>
    </reaction>
</comment>
<gene>
    <name evidence="7" type="ORF">G3M58_91890</name>
</gene>
<dbReference type="InterPro" id="IPR011639">
    <property type="entry name" value="MethylTrfase_TaqI-like_dom"/>
</dbReference>
<feature type="non-terminal residue" evidence="7">
    <location>
        <position position="188"/>
    </location>
</feature>